<accession>A0ACC3A736</accession>
<proteinExistence type="predicted"/>
<dbReference type="Proteomes" id="UP001172386">
    <property type="component" value="Unassembled WGS sequence"/>
</dbReference>
<name>A0ACC3A736_9EURO</name>
<evidence type="ECO:0000313" key="2">
    <source>
        <dbReference type="Proteomes" id="UP001172386"/>
    </source>
</evidence>
<gene>
    <name evidence="1" type="primary">RTG2_1</name>
    <name evidence="1" type="ORF">H2198_005201</name>
</gene>
<sequence>MRADSTDQLYAVVDMGSNGIRLSISTLEQPGTRSLPTVYQSRLGISLYDVQYSNGQKVPIPQETITTIVAALKRFKQTSLDFGVPQRRDNVRILATEATRNAVNSAEFISTIESTLGDPWEVDLLKKEDEGRIGALGVVSSAGGSAGLEGLVMDLGGGSTQLTWLIARPGQDLQTSPLGSISLPYGAAAMTRLLADISADTKTDPESVRSDLRTKMISQFQTALQDLALPPDLQHQAKHRGLTLYLSGGGFRGWGYLLMSSHRIRPYPIPIINGFCVPVKDFKDTNLVSGLALQSLADDANEGTGVFRVSKRRAGQVPAVSFLIDALIEAIPAIQEVRFCQGGVREGWLFDQLPMEVRAEDPLVAASGRFAADLTSTAHFVELLAGALPPDCPVLDRAAPASIKDTHLLRSFANLMFLQQGHSKESAAVNALHVPITGVLASAHGTGHQERALLALALCQRWGGQGDLPAPHGELRGRLELLLTQQEIWWARYLGVIGTCIGEVYPAGRLRGGRSRIELKAKWNEGLGKKGLMQGVILRVIVLKGGEGDADMLTKDTTSEIVAMIEATGKKKNRIGGKEYGFGVPLRVDVERQGVAL</sequence>
<reference evidence="1" key="1">
    <citation type="submission" date="2022-10" db="EMBL/GenBank/DDBJ databases">
        <title>Culturing micro-colonial fungi from biological soil crusts in the Mojave desert and describing Neophaeococcomyces mojavensis, and introducing the new genera and species Taxawa tesnikishii.</title>
        <authorList>
            <person name="Kurbessoian T."/>
            <person name="Stajich J.E."/>
        </authorList>
    </citation>
    <scope>NUCLEOTIDE SEQUENCE</scope>
    <source>
        <strain evidence="1">JES_112</strain>
    </source>
</reference>
<dbReference type="EMBL" id="JAPDRQ010000084">
    <property type="protein sequence ID" value="KAJ9656041.1"/>
    <property type="molecule type" value="Genomic_DNA"/>
</dbReference>
<keyword evidence="2" id="KW-1185">Reference proteome</keyword>
<protein>
    <submittedName>
        <fullName evidence="1">Retrograde regulation protein 2</fullName>
    </submittedName>
</protein>
<comment type="caution">
    <text evidence="1">The sequence shown here is derived from an EMBL/GenBank/DDBJ whole genome shotgun (WGS) entry which is preliminary data.</text>
</comment>
<organism evidence="1 2">
    <name type="scientific">Neophaeococcomyces mojaviensis</name>
    <dbReference type="NCBI Taxonomy" id="3383035"/>
    <lineage>
        <taxon>Eukaryota</taxon>
        <taxon>Fungi</taxon>
        <taxon>Dikarya</taxon>
        <taxon>Ascomycota</taxon>
        <taxon>Pezizomycotina</taxon>
        <taxon>Eurotiomycetes</taxon>
        <taxon>Chaetothyriomycetidae</taxon>
        <taxon>Chaetothyriales</taxon>
        <taxon>Chaetothyriales incertae sedis</taxon>
        <taxon>Neophaeococcomyces</taxon>
    </lineage>
</organism>
<evidence type="ECO:0000313" key="1">
    <source>
        <dbReference type="EMBL" id="KAJ9656041.1"/>
    </source>
</evidence>